<keyword evidence="3 12" id="KW-0812">Transmembrane</keyword>
<feature type="compositionally biased region" description="Polar residues" evidence="11">
    <location>
        <begin position="451"/>
        <end position="479"/>
    </location>
</feature>
<evidence type="ECO:0000313" key="15">
    <source>
        <dbReference type="Proteomes" id="UP000287033"/>
    </source>
</evidence>
<comment type="similarity">
    <text evidence="2">Belongs to the G-protein coupled receptor 3 family. GABA-B receptor subfamily.</text>
</comment>
<keyword evidence="9" id="KW-0807">Transducer</keyword>
<evidence type="ECO:0000256" key="2">
    <source>
        <dbReference type="ARBA" id="ARBA00008991"/>
    </source>
</evidence>
<feature type="transmembrane region" description="Helical" evidence="12">
    <location>
        <begin position="89"/>
        <end position="108"/>
    </location>
</feature>
<keyword evidence="10" id="KW-0175">Coiled coil</keyword>
<feature type="coiled-coil region" evidence="10">
    <location>
        <begin position="320"/>
        <end position="347"/>
    </location>
</feature>
<dbReference type="Pfam" id="PF00003">
    <property type="entry name" value="7tm_3"/>
    <property type="match status" value="2"/>
</dbReference>
<evidence type="ECO:0000313" key="14">
    <source>
        <dbReference type="EMBL" id="GCC24427.1"/>
    </source>
</evidence>
<evidence type="ECO:0000259" key="13">
    <source>
        <dbReference type="Pfam" id="PF00003"/>
    </source>
</evidence>
<evidence type="ECO:0000256" key="10">
    <source>
        <dbReference type="SAM" id="Coils"/>
    </source>
</evidence>
<evidence type="ECO:0000256" key="3">
    <source>
        <dbReference type="ARBA" id="ARBA00022692"/>
    </source>
</evidence>
<name>A0A401S215_CHIPU</name>
<feature type="region of interest" description="Disordered" evidence="11">
    <location>
        <begin position="451"/>
        <end position="481"/>
    </location>
</feature>
<sequence>METKLNCSALCSSADCTIDPAMNTEDGQRLLQQLCNIQVNIMSEVKHISPVLFGMMCTLLSCGILLALFFLIFTIKFKQNRIVKMSSPNLNIVTIIGSVFTYVSGYMFGIVEEKTAEMEISTELIFQIRIWMLCLGISLIFGPILGKTWRLYKVFGQHVPEKRVVVEKYLSYSITIMKCCVSQYTDIWIILISLLKGSLLFYGTYLAGLTSNVSSPPVNQTVTIMVGVYLIMFTAGIIIPITRFLSSWPNLSYGVTSGGIFICTSTINCLIFIPQVRQWKQFEEELNHTPNQMAKYFNSPSKSFRSMYSDDQIYYLLGENNSMKQLLTEKNAVIESLQEQVNNVKDKLVQLMTPDCTEELMDYISTSGSKTAHYTLINSEVKSHNTATKDPESEKPLSDKQTNLDQTFGSQQDLKPLSLQSNFHKIMGESKNVLDSTLCPQKRPKNVINYQSSHKSAQNHPGQPENSEINPEDFSNSCDTLEKASEVQTNDCAKMTPQPTGQILVSSAIHPSIRSRSIECASVKDPTKMIKNNYVSSEKLQEILQELNVNAVTSVGLPERPRQMLQNCLLEQCTQRAEQLNHCHHSISPYMVRQRKPPFYSITGSPHHYFPYSKARRIKYLVNENVSRDTIIPETIRLESIHHKRLTDENRPTSLSAALSSVKKLDALSDSNQLYAKKDQKHGDIYYSTLEGKHIMKPYSDLDVTKAHLRVEESEVGGKDGAFQIYQYDYSDSESSSSDETFCCYHRACCEACCRGSYNSSTSETSDSEQYNPSFNWPQKHFRNHPIVNFKEDLKPTFV</sequence>
<evidence type="ECO:0000256" key="4">
    <source>
        <dbReference type="ARBA" id="ARBA00022989"/>
    </source>
</evidence>
<keyword evidence="15" id="KW-1185">Reference proteome</keyword>
<keyword evidence="7" id="KW-0675">Receptor</keyword>
<dbReference type="InterPro" id="IPR002455">
    <property type="entry name" value="GPCR3_GABA-B"/>
</dbReference>
<feature type="region of interest" description="Disordered" evidence="11">
    <location>
        <begin position="382"/>
        <end position="416"/>
    </location>
</feature>
<evidence type="ECO:0000256" key="11">
    <source>
        <dbReference type="SAM" id="MobiDB-lite"/>
    </source>
</evidence>
<dbReference type="STRING" id="137246.A0A401S215"/>
<evidence type="ECO:0000256" key="1">
    <source>
        <dbReference type="ARBA" id="ARBA00004141"/>
    </source>
</evidence>
<feature type="domain" description="G-protein coupled receptors family 3 profile" evidence="13">
    <location>
        <begin position="173"/>
        <end position="275"/>
    </location>
</feature>
<dbReference type="GO" id="GO:0038039">
    <property type="term" value="C:G protein-coupled receptor heterodimeric complex"/>
    <property type="evidence" value="ECO:0007669"/>
    <property type="project" value="TreeGrafter"/>
</dbReference>
<comment type="subcellular location">
    <subcellularLocation>
        <location evidence="1">Membrane</location>
        <topology evidence="1">Multi-pass membrane protein</topology>
    </subcellularLocation>
</comment>
<dbReference type="GO" id="GO:0007214">
    <property type="term" value="P:gamma-aminobutyric acid signaling pathway"/>
    <property type="evidence" value="ECO:0007669"/>
    <property type="project" value="TreeGrafter"/>
</dbReference>
<proteinExistence type="inferred from homology"/>
<evidence type="ECO:0000256" key="6">
    <source>
        <dbReference type="ARBA" id="ARBA00023136"/>
    </source>
</evidence>
<dbReference type="EMBL" id="BEZZ01000056">
    <property type="protein sequence ID" value="GCC24427.1"/>
    <property type="molecule type" value="Genomic_DNA"/>
</dbReference>
<accession>A0A401S215</accession>
<feature type="transmembrane region" description="Helical" evidence="12">
    <location>
        <begin position="220"/>
        <end position="239"/>
    </location>
</feature>
<keyword evidence="6 12" id="KW-0472">Membrane</keyword>
<feature type="transmembrane region" description="Helical" evidence="12">
    <location>
        <begin position="251"/>
        <end position="273"/>
    </location>
</feature>
<dbReference type="PRINTS" id="PR01176">
    <property type="entry name" value="GABABRECEPTR"/>
</dbReference>
<keyword evidence="5" id="KW-0297">G-protein coupled receptor</keyword>
<feature type="compositionally biased region" description="Polar residues" evidence="11">
    <location>
        <begin position="399"/>
        <end position="416"/>
    </location>
</feature>
<evidence type="ECO:0000256" key="5">
    <source>
        <dbReference type="ARBA" id="ARBA00023040"/>
    </source>
</evidence>
<dbReference type="PANTHER" id="PTHR10519:SF20">
    <property type="entry name" value="G-PROTEIN COUPLED RECEPTOR 156-RELATED"/>
    <property type="match status" value="1"/>
</dbReference>
<dbReference type="GO" id="GO:0004965">
    <property type="term" value="F:G protein-coupled GABA receptor activity"/>
    <property type="evidence" value="ECO:0007669"/>
    <property type="project" value="InterPro"/>
</dbReference>
<comment type="caution">
    <text evidence="14">The sequence shown here is derived from an EMBL/GenBank/DDBJ whole genome shotgun (WGS) entry which is preliminary data.</text>
</comment>
<feature type="domain" description="G-protein coupled receptors family 3 profile" evidence="13">
    <location>
        <begin position="49"/>
        <end position="161"/>
    </location>
</feature>
<reference evidence="14 15" key="1">
    <citation type="journal article" date="2018" name="Nat. Ecol. Evol.">
        <title>Shark genomes provide insights into elasmobranch evolution and the origin of vertebrates.</title>
        <authorList>
            <person name="Hara Y"/>
            <person name="Yamaguchi K"/>
            <person name="Onimaru K"/>
            <person name="Kadota M"/>
            <person name="Koyanagi M"/>
            <person name="Keeley SD"/>
            <person name="Tatsumi K"/>
            <person name="Tanaka K"/>
            <person name="Motone F"/>
            <person name="Kageyama Y"/>
            <person name="Nozu R"/>
            <person name="Adachi N"/>
            <person name="Nishimura O"/>
            <person name="Nakagawa R"/>
            <person name="Tanegashima C"/>
            <person name="Kiyatake I"/>
            <person name="Matsumoto R"/>
            <person name="Murakumo K"/>
            <person name="Nishida K"/>
            <person name="Terakita A"/>
            <person name="Kuratani S"/>
            <person name="Sato K"/>
            <person name="Hyodo S Kuraku.S."/>
        </authorList>
    </citation>
    <scope>NUCLEOTIDE SEQUENCE [LARGE SCALE GENOMIC DNA]</scope>
</reference>
<keyword evidence="4 12" id="KW-1133">Transmembrane helix</keyword>
<dbReference type="InterPro" id="IPR017978">
    <property type="entry name" value="GPCR_3_C"/>
</dbReference>
<keyword evidence="8" id="KW-0325">Glycoprotein</keyword>
<organism evidence="14 15">
    <name type="scientific">Chiloscyllium punctatum</name>
    <name type="common">Brownbanded bambooshark</name>
    <name type="synonym">Hemiscyllium punctatum</name>
    <dbReference type="NCBI Taxonomy" id="137246"/>
    <lineage>
        <taxon>Eukaryota</taxon>
        <taxon>Metazoa</taxon>
        <taxon>Chordata</taxon>
        <taxon>Craniata</taxon>
        <taxon>Vertebrata</taxon>
        <taxon>Chondrichthyes</taxon>
        <taxon>Elasmobranchii</taxon>
        <taxon>Galeomorphii</taxon>
        <taxon>Galeoidea</taxon>
        <taxon>Orectolobiformes</taxon>
        <taxon>Hemiscylliidae</taxon>
        <taxon>Chiloscyllium</taxon>
    </lineage>
</organism>
<feature type="transmembrane region" description="Helical" evidence="12">
    <location>
        <begin position="128"/>
        <end position="146"/>
    </location>
</feature>
<feature type="transmembrane region" description="Helical" evidence="12">
    <location>
        <begin position="52"/>
        <end position="77"/>
    </location>
</feature>
<evidence type="ECO:0000256" key="12">
    <source>
        <dbReference type="SAM" id="Phobius"/>
    </source>
</evidence>
<evidence type="ECO:0000256" key="8">
    <source>
        <dbReference type="ARBA" id="ARBA00023180"/>
    </source>
</evidence>
<dbReference type="AlphaFoldDB" id="A0A401S215"/>
<feature type="compositionally biased region" description="Basic and acidic residues" evidence="11">
    <location>
        <begin position="382"/>
        <end position="398"/>
    </location>
</feature>
<evidence type="ECO:0000256" key="7">
    <source>
        <dbReference type="ARBA" id="ARBA00023170"/>
    </source>
</evidence>
<evidence type="ECO:0000256" key="9">
    <source>
        <dbReference type="ARBA" id="ARBA00023224"/>
    </source>
</evidence>
<dbReference type="OMA" id="THFCASQ"/>
<dbReference type="OrthoDB" id="411630at2759"/>
<dbReference type="PANTHER" id="PTHR10519">
    <property type="entry name" value="GABA-B RECEPTOR"/>
    <property type="match status" value="1"/>
</dbReference>
<feature type="transmembrane region" description="Helical" evidence="12">
    <location>
        <begin position="187"/>
        <end position="208"/>
    </location>
</feature>
<protein>
    <recommendedName>
        <fullName evidence="13">G-protein coupled receptors family 3 profile domain-containing protein</fullName>
    </recommendedName>
</protein>
<gene>
    <name evidence="14" type="ORF">chiPu_0002828</name>
</gene>
<dbReference type="Proteomes" id="UP000287033">
    <property type="component" value="Unassembled WGS sequence"/>
</dbReference>